<comment type="caution">
    <text evidence="1">The sequence shown here is derived from an EMBL/GenBank/DDBJ whole genome shotgun (WGS) entry which is preliminary data.</text>
</comment>
<gene>
    <name evidence="1" type="ORF">HDF08_003684</name>
</gene>
<evidence type="ECO:0000313" key="2">
    <source>
        <dbReference type="Proteomes" id="UP000564385"/>
    </source>
</evidence>
<evidence type="ECO:0000313" key="1">
    <source>
        <dbReference type="EMBL" id="NYF91565.1"/>
    </source>
</evidence>
<accession>A0A852VNC9</accession>
<protein>
    <submittedName>
        <fullName evidence="1">Uncharacterized protein</fullName>
    </submittedName>
</protein>
<reference evidence="1 2" key="1">
    <citation type="submission" date="2020-07" db="EMBL/GenBank/DDBJ databases">
        <title>Genomic Encyclopedia of Type Strains, Phase IV (KMG-V): Genome sequencing to study the core and pangenomes of soil and plant-associated prokaryotes.</title>
        <authorList>
            <person name="Whitman W."/>
        </authorList>
    </citation>
    <scope>NUCLEOTIDE SEQUENCE [LARGE SCALE GENOMIC DNA]</scope>
    <source>
        <strain evidence="1 2">M8UP22</strain>
    </source>
</reference>
<name>A0A852VNC9_9BACT</name>
<dbReference type="AlphaFoldDB" id="A0A852VNC9"/>
<organism evidence="1 2">
    <name type="scientific">Tunturiibacter lichenicola</name>
    <dbReference type="NCBI Taxonomy" id="2051959"/>
    <lineage>
        <taxon>Bacteria</taxon>
        <taxon>Pseudomonadati</taxon>
        <taxon>Acidobacteriota</taxon>
        <taxon>Terriglobia</taxon>
        <taxon>Terriglobales</taxon>
        <taxon>Acidobacteriaceae</taxon>
        <taxon>Tunturiibacter</taxon>
    </lineage>
</organism>
<dbReference type="Proteomes" id="UP000564385">
    <property type="component" value="Unassembled WGS sequence"/>
</dbReference>
<dbReference type="EMBL" id="JACCCU010000003">
    <property type="protein sequence ID" value="NYF91565.1"/>
    <property type="molecule type" value="Genomic_DNA"/>
</dbReference>
<proteinExistence type="predicted"/>
<sequence length="93" mass="10574">MLLPKILGIHSDFRRVFASSIFMFDPDAHTPRPNRNLIYYGACIIAGLRLARQNQVNVRVIPIGVAVGESIELAHDIYSRVFRLMPKAMEKVH</sequence>